<evidence type="ECO:0000256" key="1">
    <source>
        <dbReference type="SAM" id="MobiDB-lite"/>
    </source>
</evidence>
<dbReference type="Gene3D" id="3.40.50.150">
    <property type="entry name" value="Vaccinia Virus protein VP39"/>
    <property type="match status" value="1"/>
</dbReference>
<evidence type="ECO:0000313" key="3">
    <source>
        <dbReference type="Proteomes" id="UP000831327"/>
    </source>
</evidence>
<sequence length="175" mass="19330">MHILDASDPAALDAALGDAVFDIIIDDGSHRSEHVIATFGACFRRLAPRGIYIVEDLHASYWPDWGGRYRAPGSSIEFLKTLVDALHADHFAPWDTGIPEDERARLVVQGAEITRVTFHDSIAVIERGSDTRSAPYPPRLKRRRSRPGCDFTGPRGRIARGIGRHRRVLGPRGAG</sequence>
<evidence type="ECO:0008006" key="4">
    <source>
        <dbReference type="Google" id="ProtNLM"/>
    </source>
</evidence>
<organism evidence="2 3">
    <name type="scientific">Roseomonas fluvialis</name>
    <dbReference type="NCBI Taxonomy" id="1750527"/>
    <lineage>
        <taxon>Bacteria</taxon>
        <taxon>Pseudomonadati</taxon>
        <taxon>Pseudomonadota</taxon>
        <taxon>Alphaproteobacteria</taxon>
        <taxon>Acetobacterales</taxon>
        <taxon>Roseomonadaceae</taxon>
        <taxon>Roseomonas</taxon>
    </lineage>
</organism>
<accession>A0ABM7Y1T8</accession>
<dbReference type="SUPFAM" id="SSF53335">
    <property type="entry name" value="S-adenosyl-L-methionine-dependent methyltransferases"/>
    <property type="match status" value="1"/>
</dbReference>
<keyword evidence="3" id="KW-1185">Reference proteome</keyword>
<reference evidence="2 3" key="1">
    <citation type="journal article" date="2016" name="Microbes Environ.">
        <title>Phylogenetically diverse aerobic anoxygenic phototrophic bacteria isolated from epilithic biofilms in Tama river, Japan.</title>
        <authorList>
            <person name="Hirose S."/>
            <person name="Matsuura K."/>
            <person name="Haruta S."/>
        </authorList>
    </citation>
    <scope>NUCLEOTIDE SEQUENCE [LARGE SCALE GENOMIC DNA]</scope>
    <source>
        <strain evidence="2 3">S08</strain>
    </source>
</reference>
<dbReference type="InterPro" id="IPR029063">
    <property type="entry name" value="SAM-dependent_MTases_sf"/>
</dbReference>
<dbReference type="Proteomes" id="UP000831327">
    <property type="component" value="Chromosome"/>
</dbReference>
<feature type="region of interest" description="Disordered" evidence="1">
    <location>
        <begin position="130"/>
        <end position="155"/>
    </location>
</feature>
<gene>
    <name evidence="2" type="ORF">Rmf_16920</name>
</gene>
<proteinExistence type="predicted"/>
<dbReference type="EMBL" id="AP025637">
    <property type="protein sequence ID" value="BDG71763.1"/>
    <property type="molecule type" value="Genomic_DNA"/>
</dbReference>
<name>A0ABM7Y1T8_9PROT</name>
<evidence type="ECO:0000313" key="2">
    <source>
        <dbReference type="EMBL" id="BDG71763.1"/>
    </source>
</evidence>
<protein>
    <recommendedName>
        <fullName evidence="4">Class I SAM-dependent methyltransferase</fullName>
    </recommendedName>
</protein>